<reference evidence="1" key="1">
    <citation type="submission" date="2023-03" db="UniProtKB">
        <authorList>
            <consortium name="EnsemblPlants"/>
        </authorList>
    </citation>
    <scope>IDENTIFICATION</scope>
</reference>
<organism evidence="1">
    <name type="scientific">Cucumis melo</name>
    <name type="common">Muskmelon</name>
    <dbReference type="NCBI Taxonomy" id="3656"/>
    <lineage>
        <taxon>Eukaryota</taxon>
        <taxon>Viridiplantae</taxon>
        <taxon>Streptophyta</taxon>
        <taxon>Embryophyta</taxon>
        <taxon>Tracheophyta</taxon>
        <taxon>Spermatophyta</taxon>
        <taxon>Magnoliopsida</taxon>
        <taxon>eudicotyledons</taxon>
        <taxon>Gunneridae</taxon>
        <taxon>Pentapetalae</taxon>
        <taxon>rosids</taxon>
        <taxon>fabids</taxon>
        <taxon>Cucurbitales</taxon>
        <taxon>Cucurbitaceae</taxon>
        <taxon>Benincaseae</taxon>
        <taxon>Cucumis</taxon>
    </lineage>
</organism>
<dbReference type="Gramene" id="MELO3C035593.2.1">
    <property type="protein sequence ID" value="MELO3C035593.2.1"/>
    <property type="gene ID" value="MELO3C035593.2"/>
</dbReference>
<dbReference type="AlphaFoldDB" id="A0A9I9ELP8"/>
<name>A0A9I9ELP8_CUCME</name>
<accession>A0A9I9ELP8</accession>
<dbReference type="EnsemblPlants" id="MELO3C035593.2.1">
    <property type="protein sequence ID" value="MELO3C035593.2.1"/>
    <property type="gene ID" value="MELO3C035593.2"/>
</dbReference>
<sequence>MLSSSLKKSLFSSGHVPRSVQINMILGPNRTSCVNVYKYISPKMRAVRFQAWNEASIRIISTYFAYGNFASTKPYSIAQLLSATTIVFFPKLTLASSSFGK</sequence>
<evidence type="ECO:0000313" key="1">
    <source>
        <dbReference type="EnsemblPlants" id="MELO3C035593.2.1"/>
    </source>
</evidence>
<protein>
    <submittedName>
        <fullName evidence="1">Uncharacterized protein</fullName>
    </submittedName>
</protein>
<proteinExistence type="predicted"/>